<dbReference type="EMBL" id="JAVRIC010000006">
    <property type="protein sequence ID" value="MDT0496854.1"/>
    <property type="molecule type" value="Genomic_DNA"/>
</dbReference>
<comment type="caution">
    <text evidence="1">The sequence shown here is derived from an EMBL/GenBank/DDBJ whole genome shotgun (WGS) entry which is preliminary data.</text>
</comment>
<dbReference type="Proteomes" id="UP001254608">
    <property type="component" value="Unassembled WGS sequence"/>
</dbReference>
<evidence type="ECO:0000313" key="2">
    <source>
        <dbReference type="Proteomes" id="UP001254608"/>
    </source>
</evidence>
<name>A0ABU2WHZ5_9GAMM</name>
<protein>
    <submittedName>
        <fullName evidence="1">Uncharacterized protein</fullName>
    </submittedName>
</protein>
<keyword evidence="2" id="KW-1185">Reference proteome</keyword>
<dbReference type="RefSeq" id="WP_311364248.1">
    <property type="nucleotide sequence ID" value="NZ_JAVRIC010000006.1"/>
</dbReference>
<gene>
    <name evidence="1" type="ORF">RM530_05685</name>
</gene>
<proteinExistence type="predicted"/>
<sequence length="75" mass="8729">MTTRDFLKLPIADQFHHLAILNRDAYDKRDLWRRGLSRAAGTEAKKLTREAERLKSALRTKAAEQARREHRDGSL</sequence>
<organism evidence="1 2">
    <name type="scientific">Banduia mediterranea</name>
    <dbReference type="NCBI Taxonomy" id="3075609"/>
    <lineage>
        <taxon>Bacteria</taxon>
        <taxon>Pseudomonadati</taxon>
        <taxon>Pseudomonadota</taxon>
        <taxon>Gammaproteobacteria</taxon>
        <taxon>Nevskiales</taxon>
        <taxon>Algiphilaceae</taxon>
        <taxon>Banduia</taxon>
    </lineage>
</organism>
<accession>A0ABU2WHZ5</accession>
<evidence type="ECO:0000313" key="1">
    <source>
        <dbReference type="EMBL" id="MDT0496854.1"/>
    </source>
</evidence>
<reference evidence="1 2" key="1">
    <citation type="submission" date="2023-09" db="EMBL/GenBank/DDBJ databases">
        <authorList>
            <person name="Rey-Velasco X."/>
        </authorList>
    </citation>
    <scope>NUCLEOTIDE SEQUENCE [LARGE SCALE GENOMIC DNA]</scope>
    <source>
        <strain evidence="1 2">W345</strain>
    </source>
</reference>